<dbReference type="PANTHER" id="PTHR40079">
    <property type="entry name" value="MANNAN ENDO-1,4-BETA-MANNOSIDASE E-RELATED"/>
    <property type="match status" value="1"/>
</dbReference>
<dbReference type="InterPro" id="IPR008979">
    <property type="entry name" value="Galactose-bd-like_sf"/>
</dbReference>
<dbReference type="GO" id="GO:0016985">
    <property type="term" value="F:mannan endo-1,4-beta-mannosidase activity"/>
    <property type="evidence" value="ECO:0007669"/>
    <property type="project" value="InterPro"/>
</dbReference>
<dbReference type="EMBL" id="JACJVP010000040">
    <property type="protein sequence ID" value="MBB6673579.1"/>
    <property type="molecule type" value="Genomic_DNA"/>
</dbReference>
<dbReference type="GO" id="GO:0006080">
    <property type="term" value="P:substituted mannan metabolic process"/>
    <property type="evidence" value="ECO:0007669"/>
    <property type="project" value="InterPro"/>
</dbReference>
<evidence type="ECO:0008006" key="10">
    <source>
        <dbReference type="Google" id="ProtNLM"/>
    </source>
</evidence>
<dbReference type="PROSITE" id="PS50206">
    <property type="entry name" value="RHODANESE_3"/>
    <property type="match status" value="1"/>
</dbReference>
<gene>
    <name evidence="8" type="ORF">H7C19_23140</name>
</gene>
<feature type="domain" description="CBM6" evidence="6">
    <location>
        <begin position="37"/>
        <end position="155"/>
    </location>
</feature>
<dbReference type="CDD" id="cd04086">
    <property type="entry name" value="CBM35_mannanase-like"/>
    <property type="match status" value="1"/>
</dbReference>
<evidence type="ECO:0000256" key="4">
    <source>
        <dbReference type="PROSITE-ProRule" id="PRU01100"/>
    </source>
</evidence>
<evidence type="ECO:0000313" key="9">
    <source>
        <dbReference type="Proteomes" id="UP000547209"/>
    </source>
</evidence>
<keyword evidence="2 4" id="KW-0378">Hydrolase</keyword>
<evidence type="ECO:0000256" key="2">
    <source>
        <dbReference type="ARBA" id="ARBA00022801"/>
    </source>
</evidence>
<dbReference type="InterPro" id="IPR005084">
    <property type="entry name" value="CBM6"/>
</dbReference>
<dbReference type="PRINTS" id="PR00739">
    <property type="entry name" value="GLHYDRLASE26"/>
</dbReference>
<dbReference type="Pfam" id="PF02156">
    <property type="entry name" value="Glyco_hydro_26"/>
    <property type="match status" value="1"/>
</dbReference>
<accession>A0A7X0RWV3</accession>
<feature type="active site" description="Proton donor" evidence="4">
    <location>
        <position position="327"/>
    </location>
</feature>
<feature type="active site" description="Nucleophile" evidence="4">
    <location>
        <position position="419"/>
    </location>
</feature>
<dbReference type="AlphaFoldDB" id="A0A7X0RWV3"/>
<feature type="domain" description="GH26" evidence="7">
    <location>
        <begin position="176"/>
        <end position="471"/>
    </location>
</feature>
<dbReference type="Proteomes" id="UP000547209">
    <property type="component" value="Unassembled WGS sequence"/>
</dbReference>
<dbReference type="InterPro" id="IPR022790">
    <property type="entry name" value="GH26_dom"/>
</dbReference>
<dbReference type="PANTHER" id="PTHR40079:SF4">
    <property type="entry name" value="GH26 DOMAIN-CONTAINING PROTEIN-RELATED"/>
    <property type="match status" value="1"/>
</dbReference>
<evidence type="ECO:0000259" key="5">
    <source>
        <dbReference type="PROSITE" id="PS50206"/>
    </source>
</evidence>
<dbReference type="GO" id="GO:0030246">
    <property type="term" value="F:carbohydrate binding"/>
    <property type="evidence" value="ECO:0007669"/>
    <property type="project" value="InterPro"/>
</dbReference>
<evidence type="ECO:0000256" key="1">
    <source>
        <dbReference type="ARBA" id="ARBA00007754"/>
    </source>
</evidence>
<comment type="similarity">
    <text evidence="1 4">Belongs to the glycosyl hydrolase 26 family.</text>
</comment>
<dbReference type="InterPro" id="IPR001763">
    <property type="entry name" value="Rhodanese-like_dom"/>
</dbReference>
<dbReference type="Gene3D" id="3.20.20.80">
    <property type="entry name" value="Glycosidases"/>
    <property type="match status" value="1"/>
</dbReference>
<dbReference type="PROSITE" id="PS51764">
    <property type="entry name" value="GH26"/>
    <property type="match status" value="1"/>
</dbReference>
<name>A0A7X0RWV3_9BACL</name>
<protein>
    <recommendedName>
        <fullName evidence="10">Beta-mannanase</fullName>
    </recommendedName>
</protein>
<reference evidence="8 9" key="1">
    <citation type="submission" date="2020-08" db="EMBL/GenBank/DDBJ databases">
        <title>Cohnella phylogeny.</title>
        <authorList>
            <person name="Dunlap C."/>
        </authorList>
    </citation>
    <scope>NUCLEOTIDE SEQUENCE [LARGE SCALE GENOMIC DNA]</scope>
    <source>
        <strain evidence="8 9">DSM 28246</strain>
    </source>
</reference>
<dbReference type="RefSeq" id="WP_185671441.1">
    <property type="nucleotide sequence ID" value="NZ_JACJVP010000040.1"/>
</dbReference>
<evidence type="ECO:0000313" key="8">
    <source>
        <dbReference type="EMBL" id="MBB6673579.1"/>
    </source>
</evidence>
<dbReference type="InterPro" id="IPR000805">
    <property type="entry name" value="Glyco_hydro_26"/>
</dbReference>
<dbReference type="SUPFAM" id="SSF49785">
    <property type="entry name" value="Galactose-binding domain-like"/>
    <property type="match status" value="1"/>
</dbReference>
<dbReference type="Gene3D" id="2.60.120.260">
    <property type="entry name" value="Galactose-binding domain-like"/>
    <property type="match status" value="1"/>
</dbReference>
<dbReference type="Pfam" id="PF16990">
    <property type="entry name" value="CBM_35"/>
    <property type="match status" value="1"/>
</dbReference>
<evidence type="ECO:0000256" key="3">
    <source>
        <dbReference type="ARBA" id="ARBA00023295"/>
    </source>
</evidence>
<dbReference type="InterPro" id="IPR017853">
    <property type="entry name" value="GH"/>
</dbReference>
<dbReference type="PROSITE" id="PS51175">
    <property type="entry name" value="CBM6"/>
    <property type="match status" value="1"/>
</dbReference>
<evidence type="ECO:0000259" key="7">
    <source>
        <dbReference type="PROSITE" id="PS51764"/>
    </source>
</evidence>
<dbReference type="SUPFAM" id="SSF51445">
    <property type="entry name" value="(Trans)glycosidases"/>
    <property type="match status" value="1"/>
</dbReference>
<keyword evidence="3 4" id="KW-0326">Glycosidase</keyword>
<comment type="caution">
    <text evidence="8">The sequence shown here is derived from an EMBL/GenBank/DDBJ whole genome shotgun (WGS) entry which is preliminary data.</text>
</comment>
<organism evidence="8 9">
    <name type="scientific">Cohnella nanjingensis</name>
    <dbReference type="NCBI Taxonomy" id="1387779"/>
    <lineage>
        <taxon>Bacteria</taxon>
        <taxon>Bacillati</taxon>
        <taxon>Bacillota</taxon>
        <taxon>Bacilli</taxon>
        <taxon>Bacillales</taxon>
        <taxon>Paenibacillaceae</taxon>
        <taxon>Cohnella</taxon>
    </lineage>
</organism>
<keyword evidence="9" id="KW-1185">Reference proteome</keyword>
<sequence length="481" mass="53166">MRRPNGILILASVLILAAIGGALAYRTYAGDKTVRPTFYEAEAAEMSGTEPASSGSGYSGTGYVTGFDQDGDSLTFRVSAPKAGLYQIALGYRAPNGDKTLSLQLNEQPAGDIPLKASNAFGEAPAGKVLLLKGENRLTILKNWGWYDIDYLKVQPAAKAKARKLNRALVNPNASAEATALYRYLREQDGDRILSGQQGYDNVSWILDKTGKKPAVVGFDLIDYSPTRVAHGAKSSEIENAIAWHEQGGIVTFAWHWNAPKDLIDESGKEWWRGFYADATTFDVAYAMDHPDSEDYKLLLSDIDAIAAQLQKLQEAKVPVLFRPLHEAEGGWFWWGAKGPEPAKKLYRLVYDRLTNAHHLNNLIWIWNSIDPDWYPGDDAVDIVSCDSYPPDGDYGPVIASYDRLNALGGGRKLVALTENGPIPDPDLLDAYGAGWSWFCTWEGDFLTDGKKNSLEHLVEVYNHKRVVTLGELPDWKTYGR</sequence>
<proteinExistence type="inferred from homology"/>
<evidence type="ECO:0000259" key="6">
    <source>
        <dbReference type="PROSITE" id="PS51175"/>
    </source>
</evidence>
<feature type="domain" description="Rhodanese" evidence="5">
    <location>
        <begin position="329"/>
        <end position="344"/>
    </location>
</feature>